<evidence type="ECO:0008006" key="3">
    <source>
        <dbReference type="Google" id="ProtNLM"/>
    </source>
</evidence>
<organism evidence="1 2">
    <name type="scientific">Lophiotrema nucula</name>
    <dbReference type="NCBI Taxonomy" id="690887"/>
    <lineage>
        <taxon>Eukaryota</taxon>
        <taxon>Fungi</taxon>
        <taxon>Dikarya</taxon>
        <taxon>Ascomycota</taxon>
        <taxon>Pezizomycotina</taxon>
        <taxon>Dothideomycetes</taxon>
        <taxon>Pleosporomycetidae</taxon>
        <taxon>Pleosporales</taxon>
        <taxon>Lophiotremataceae</taxon>
        <taxon>Lophiotrema</taxon>
    </lineage>
</organism>
<gene>
    <name evidence="1" type="ORF">BDV96DRAFT_29310</name>
</gene>
<sequence>MEPLVALGAASSVLQIVDFSCKVLSKGNQFRASFAGVLPENKPLKKATEHLYGLIVRLQGQALNSMIILCIQTAEELLDVLEKLKVYTSKTR</sequence>
<dbReference type="EMBL" id="ML977320">
    <property type="protein sequence ID" value="KAF2116575.1"/>
    <property type="molecule type" value="Genomic_DNA"/>
</dbReference>
<protein>
    <recommendedName>
        <fullName evidence="3">NACHT-NTPase and P-loop NTPases N-terminal domain-containing protein</fullName>
    </recommendedName>
</protein>
<evidence type="ECO:0000313" key="2">
    <source>
        <dbReference type="Proteomes" id="UP000799770"/>
    </source>
</evidence>
<dbReference type="OrthoDB" id="3558752at2759"/>
<accession>A0A6A5ZBE4</accession>
<dbReference type="Proteomes" id="UP000799770">
    <property type="component" value="Unassembled WGS sequence"/>
</dbReference>
<keyword evidence="2" id="KW-1185">Reference proteome</keyword>
<name>A0A6A5ZBE4_9PLEO</name>
<reference evidence="1" key="1">
    <citation type="journal article" date="2020" name="Stud. Mycol.">
        <title>101 Dothideomycetes genomes: a test case for predicting lifestyles and emergence of pathogens.</title>
        <authorList>
            <person name="Haridas S."/>
            <person name="Albert R."/>
            <person name="Binder M."/>
            <person name="Bloem J."/>
            <person name="Labutti K."/>
            <person name="Salamov A."/>
            <person name="Andreopoulos B."/>
            <person name="Baker S."/>
            <person name="Barry K."/>
            <person name="Bills G."/>
            <person name="Bluhm B."/>
            <person name="Cannon C."/>
            <person name="Castanera R."/>
            <person name="Culley D."/>
            <person name="Daum C."/>
            <person name="Ezra D."/>
            <person name="Gonzalez J."/>
            <person name="Henrissat B."/>
            <person name="Kuo A."/>
            <person name="Liang C."/>
            <person name="Lipzen A."/>
            <person name="Lutzoni F."/>
            <person name="Magnuson J."/>
            <person name="Mondo S."/>
            <person name="Nolan M."/>
            <person name="Ohm R."/>
            <person name="Pangilinan J."/>
            <person name="Park H.-J."/>
            <person name="Ramirez L."/>
            <person name="Alfaro M."/>
            <person name="Sun H."/>
            <person name="Tritt A."/>
            <person name="Yoshinaga Y."/>
            <person name="Zwiers L.-H."/>
            <person name="Turgeon B."/>
            <person name="Goodwin S."/>
            <person name="Spatafora J."/>
            <person name="Crous P."/>
            <person name="Grigoriev I."/>
        </authorList>
    </citation>
    <scope>NUCLEOTIDE SEQUENCE</scope>
    <source>
        <strain evidence="1">CBS 627.86</strain>
    </source>
</reference>
<evidence type="ECO:0000313" key="1">
    <source>
        <dbReference type="EMBL" id="KAF2116575.1"/>
    </source>
</evidence>
<dbReference type="AlphaFoldDB" id="A0A6A5ZBE4"/>
<proteinExistence type="predicted"/>